<feature type="transmembrane region" description="Helical" evidence="1">
    <location>
        <begin position="6"/>
        <end position="28"/>
    </location>
</feature>
<organism evidence="2 3">
    <name type="scientific">Methylogaea oryzae</name>
    <dbReference type="NCBI Taxonomy" id="1295382"/>
    <lineage>
        <taxon>Bacteria</taxon>
        <taxon>Pseudomonadati</taxon>
        <taxon>Pseudomonadota</taxon>
        <taxon>Gammaproteobacteria</taxon>
        <taxon>Methylococcales</taxon>
        <taxon>Methylococcaceae</taxon>
        <taxon>Methylogaea</taxon>
    </lineage>
</organism>
<dbReference type="Pfam" id="PF11026">
    <property type="entry name" value="DUF2721"/>
    <property type="match status" value="1"/>
</dbReference>
<keyword evidence="3" id="KW-1185">Reference proteome</keyword>
<gene>
    <name evidence="2" type="ORF">MoryE10_15400</name>
</gene>
<dbReference type="KEGG" id="moz:MoryE10_15400"/>
<dbReference type="EMBL" id="AP019782">
    <property type="protein sequence ID" value="BBL70934.1"/>
    <property type="molecule type" value="Genomic_DNA"/>
</dbReference>
<keyword evidence="1" id="KW-1133">Transmembrane helix</keyword>
<evidence type="ECO:0000256" key="1">
    <source>
        <dbReference type="SAM" id="Phobius"/>
    </source>
</evidence>
<keyword evidence="1" id="KW-0472">Membrane</keyword>
<feature type="transmembrane region" description="Helical" evidence="1">
    <location>
        <begin position="76"/>
        <end position="100"/>
    </location>
</feature>
<sequence>MFSHEIVPLLKIAIGPAILISAVGLLLLTMNNRLAHATDRVRSLAKEAQAAAEPGRARLKAQVVVLWRRTRLLRHAIELVILSALCGALLIIALFVTVWLEMPLAWFIAALFIASLASLIGSLVLLILDVNKSLVALQLELAGDD</sequence>
<protein>
    <recommendedName>
        <fullName evidence="4">DUF2721 domain-containing protein</fullName>
    </recommendedName>
</protein>
<accession>A0A8D5AJL8</accession>
<dbReference type="Proteomes" id="UP000824988">
    <property type="component" value="Chromosome"/>
</dbReference>
<evidence type="ECO:0000313" key="3">
    <source>
        <dbReference type="Proteomes" id="UP000824988"/>
    </source>
</evidence>
<evidence type="ECO:0008006" key="4">
    <source>
        <dbReference type="Google" id="ProtNLM"/>
    </source>
</evidence>
<feature type="transmembrane region" description="Helical" evidence="1">
    <location>
        <begin position="106"/>
        <end position="128"/>
    </location>
</feature>
<reference evidence="2" key="1">
    <citation type="submission" date="2019-06" db="EMBL/GenBank/DDBJ databases">
        <title>Complete genome sequence of Methylogaea oryzae strain JCM16910.</title>
        <authorList>
            <person name="Asakawa S."/>
        </authorList>
    </citation>
    <scope>NUCLEOTIDE SEQUENCE</scope>
    <source>
        <strain evidence="2">E10</strain>
    </source>
</reference>
<proteinExistence type="predicted"/>
<dbReference type="AlphaFoldDB" id="A0A8D5AJL8"/>
<name>A0A8D5AJL8_9GAMM</name>
<keyword evidence="1" id="KW-0812">Transmembrane</keyword>
<dbReference type="RefSeq" id="WP_221048730.1">
    <property type="nucleotide sequence ID" value="NZ_AP019782.1"/>
</dbReference>
<dbReference type="InterPro" id="IPR021279">
    <property type="entry name" value="DUF2721"/>
</dbReference>
<evidence type="ECO:0000313" key="2">
    <source>
        <dbReference type="EMBL" id="BBL70934.1"/>
    </source>
</evidence>